<dbReference type="GO" id="GO:0008270">
    <property type="term" value="F:zinc ion binding"/>
    <property type="evidence" value="ECO:0007669"/>
    <property type="project" value="UniProtKB-KW"/>
</dbReference>
<dbReference type="InterPro" id="IPR027417">
    <property type="entry name" value="P-loop_NTPase"/>
</dbReference>
<dbReference type="SUPFAM" id="SSF52540">
    <property type="entry name" value="P-loop containing nucleoside triphosphate hydrolases"/>
    <property type="match status" value="1"/>
</dbReference>
<dbReference type="PRINTS" id="PR01874">
    <property type="entry name" value="DNAREPAIRADA"/>
</dbReference>
<dbReference type="InParanoid" id="A0A024G263"/>
<dbReference type="Gene3D" id="3.40.50.300">
    <property type="entry name" value="P-loop containing nucleotide triphosphate hydrolases"/>
    <property type="match status" value="1"/>
</dbReference>
<keyword evidence="6" id="KW-0346">Stress response</keyword>
<evidence type="ECO:0000256" key="2">
    <source>
        <dbReference type="ARBA" id="ARBA00022741"/>
    </source>
</evidence>
<evidence type="ECO:0000313" key="10">
    <source>
        <dbReference type="EMBL" id="CCI40661.1"/>
    </source>
</evidence>
<keyword evidence="7" id="KW-0238">DNA-binding</keyword>
<evidence type="ECO:0000313" key="11">
    <source>
        <dbReference type="Proteomes" id="UP000053237"/>
    </source>
</evidence>
<dbReference type="InterPro" id="IPR003593">
    <property type="entry name" value="AAA+_ATPase"/>
</dbReference>
<dbReference type="Proteomes" id="UP000053237">
    <property type="component" value="Unassembled WGS sequence"/>
</dbReference>
<dbReference type="OrthoDB" id="41505at2759"/>
<evidence type="ECO:0000256" key="6">
    <source>
        <dbReference type="ARBA" id="ARBA00023016"/>
    </source>
</evidence>
<dbReference type="GO" id="GO:0140664">
    <property type="term" value="F:ATP-dependent DNA damage sensor activity"/>
    <property type="evidence" value="ECO:0007669"/>
    <property type="project" value="InterPro"/>
</dbReference>
<proteinExistence type="predicted"/>
<evidence type="ECO:0000256" key="7">
    <source>
        <dbReference type="ARBA" id="ARBA00023125"/>
    </source>
</evidence>
<name>A0A024G263_9STRA</name>
<dbReference type="FunFam" id="3.40.50.300:FF:002364">
    <property type="entry name" value="DNA repair protein RadA"/>
    <property type="match status" value="1"/>
</dbReference>
<keyword evidence="11" id="KW-1185">Reference proteome</keyword>
<dbReference type="InterPro" id="IPR020568">
    <property type="entry name" value="Ribosomal_Su5_D2-typ_SF"/>
</dbReference>
<dbReference type="PROSITE" id="PS50162">
    <property type="entry name" value="RECA_2"/>
    <property type="match status" value="1"/>
</dbReference>
<dbReference type="SUPFAM" id="SSF54211">
    <property type="entry name" value="Ribosomal protein S5 domain 2-like"/>
    <property type="match status" value="1"/>
</dbReference>
<keyword evidence="8" id="KW-0234">DNA repair</keyword>
<dbReference type="GO" id="GO:0005524">
    <property type="term" value="F:ATP binding"/>
    <property type="evidence" value="ECO:0007669"/>
    <property type="project" value="UniProtKB-KW"/>
</dbReference>
<gene>
    <name evidence="10" type="ORF">BN9_014450</name>
</gene>
<keyword evidence="4" id="KW-0378">Hydrolase</keyword>
<dbReference type="GO" id="GO:0004252">
    <property type="term" value="F:serine-type endopeptidase activity"/>
    <property type="evidence" value="ECO:0007669"/>
    <property type="project" value="InterPro"/>
</dbReference>
<evidence type="ECO:0000259" key="9">
    <source>
        <dbReference type="PROSITE" id="PS50162"/>
    </source>
</evidence>
<keyword evidence="2" id="KW-0547">Nucleotide-binding</keyword>
<evidence type="ECO:0000256" key="4">
    <source>
        <dbReference type="ARBA" id="ARBA00022801"/>
    </source>
</evidence>
<dbReference type="EMBL" id="CAIX01000010">
    <property type="protein sequence ID" value="CCI40661.1"/>
    <property type="molecule type" value="Genomic_DNA"/>
</dbReference>
<sequence length="549" mass="59740">MDGNNKLFSRRAFSGQHDANFYCRNCSQPFAKWQGQCPACESWGQISERKLLSSDSSNGIAFGYRQPNAHTYNKTAKGIIQAAAKDSISWSGHLKASTQTKLTQPIKMVHVEDSTLLDERIALENKELNWVFGGGVVQGSLTLLSGSPGIGKSTLALQVANMLADSLNPIDSDPLQQILYISGEESLAQVRLRAQRLGKSNSSLYVASEINIDTIFELVHSGENSECSFAGVIMDSIQTIFAPDIPSAAGSVNQVKECTLRFLRLAKEQNIPVILIGHVTKSGDIAGPKVLEHIVDTVMQLEGDPQSSRRFLRCLKNRFGTTSEIGVFDMTDKGLMTLTNPLLAYISPTHVETCDASGVPTTQSPECDGSAITITMEGSRPIPIEIQALVNRSHHNSLTQIRGVGVSYEKLQLLLAVLERRANVKFGNRSVFINVAEGYTIQEPAADLALAAALISALTNHPLHSRGLLLGEIALSGALRPVKMLESRLMAAHKIGLKWSIIPHVTCPETRRKLSKYDGSLKIHYVSSLMDAFTLLFRAGGAKFTNIPC</sequence>
<dbReference type="Pfam" id="PF05362">
    <property type="entry name" value="Lon_C"/>
    <property type="match status" value="1"/>
</dbReference>
<feature type="domain" description="RecA family profile 1" evidence="9">
    <location>
        <begin position="117"/>
        <end position="279"/>
    </location>
</feature>
<evidence type="ECO:0000256" key="5">
    <source>
        <dbReference type="ARBA" id="ARBA00022840"/>
    </source>
</evidence>
<protein>
    <recommendedName>
        <fullName evidence="9">RecA family profile 1 domain-containing protein</fullName>
    </recommendedName>
</protein>
<dbReference type="InterPro" id="IPR004504">
    <property type="entry name" value="DNA_repair_RadA"/>
</dbReference>
<dbReference type="InterPro" id="IPR014721">
    <property type="entry name" value="Ribsml_uS5_D2-typ_fold_subgr"/>
</dbReference>
<dbReference type="GO" id="GO:0000725">
    <property type="term" value="P:recombinational repair"/>
    <property type="evidence" value="ECO:0007669"/>
    <property type="project" value="TreeGrafter"/>
</dbReference>
<evidence type="ECO:0000256" key="3">
    <source>
        <dbReference type="ARBA" id="ARBA00022763"/>
    </source>
</evidence>
<evidence type="ECO:0000256" key="1">
    <source>
        <dbReference type="ARBA" id="ARBA00022723"/>
    </source>
</evidence>
<dbReference type="GO" id="GO:0004176">
    <property type="term" value="F:ATP-dependent peptidase activity"/>
    <property type="evidence" value="ECO:0007669"/>
    <property type="project" value="InterPro"/>
</dbReference>
<organism evidence="10 11">
    <name type="scientific">Albugo candida</name>
    <dbReference type="NCBI Taxonomy" id="65357"/>
    <lineage>
        <taxon>Eukaryota</taxon>
        <taxon>Sar</taxon>
        <taxon>Stramenopiles</taxon>
        <taxon>Oomycota</taxon>
        <taxon>Peronosporomycetes</taxon>
        <taxon>Albuginales</taxon>
        <taxon>Albuginaceae</taxon>
        <taxon>Albugo</taxon>
    </lineage>
</organism>
<keyword evidence="3" id="KW-0227">DNA damage</keyword>
<dbReference type="InterPro" id="IPR008269">
    <property type="entry name" value="Lon_proteolytic"/>
</dbReference>
<dbReference type="GO" id="GO:0006508">
    <property type="term" value="P:proteolysis"/>
    <property type="evidence" value="ECO:0007669"/>
    <property type="project" value="InterPro"/>
</dbReference>
<dbReference type="Gene3D" id="3.30.230.10">
    <property type="match status" value="1"/>
</dbReference>
<dbReference type="InterPro" id="IPR020588">
    <property type="entry name" value="RecA_ATP-bd"/>
</dbReference>
<dbReference type="STRING" id="65357.A0A024G263"/>
<dbReference type="NCBIfam" id="TIGR00416">
    <property type="entry name" value="sms"/>
    <property type="match status" value="1"/>
</dbReference>
<dbReference type="PANTHER" id="PTHR32472:SF10">
    <property type="entry name" value="DNA REPAIR PROTEIN RADA-LIKE PROTEIN"/>
    <property type="match status" value="1"/>
</dbReference>
<evidence type="ECO:0000256" key="8">
    <source>
        <dbReference type="ARBA" id="ARBA00023204"/>
    </source>
</evidence>
<accession>A0A024G263</accession>
<keyword evidence="1" id="KW-0479">Metal-binding</keyword>
<dbReference type="CDD" id="cd01121">
    <property type="entry name" value="RadA_SMS_N"/>
    <property type="match status" value="1"/>
</dbReference>
<comment type="caution">
    <text evidence="10">The sequence shown here is derived from an EMBL/GenBank/DDBJ whole genome shotgun (WGS) entry which is preliminary data.</text>
</comment>
<dbReference type="SMART" id="SM00382">
    <property type="entry name" value="AAA"/>
    <property type="match status" value="1"/>
</dbReference>
<dbReference type="PANTHER" id="PTHR32472">
    <property type="entry name" value="DNA REPAIR PROTEIN RADA"/>
    <property type="match status" value="1"/>
</dbReference>
<dbReference type="Pfam" id="PF13481">
    <property type="entry name" value="AAA_25"/>
    <property type="match status" value="1"/>
</dbReference>
<dbReference type="GO" id="GO:0003684">
    <property type="term" value="F:damaged DNA binding"/>
    <property type="evidence" value="ECO:0007669"/>
    <property type="project" value="InterPro"/>
</dbReference>
<reference evidence="10 11" key="1">
    <citation type="submission" date="2012-05" db="EMBL/GenBank/DDBJ databases">
        <title>Recombination and specialization in a pathogen metapopulation.</title>
        <authorList>
            <person name="Gardiner A."/>
            <person name="Kemen E."/>
            <person name="Schultz-Larsen T."/>
            <person name="MacLean D."/>
            <person name="Van Oosterhout C."/>
            <person name="Jones J.D.G."/>
        </authorList>
    </citation>
    <scope>NUCLEOTIDE SEQUENCE [LARGE SCALE GENOMIC DNA]</scope>
    <source>
        <strain evidence="10 11">Ac Nc2</strain>
    </source>
</reference>
<dbReference type="AlphaFoldDB" id="A0A024G263"/>
<keyword evidence="5" id="KW-0067">ATP-binding</keyword>